<dbReference type="PRINTS" id="PR00455">
    <property type="entry name" value="HTHTETR"/>
</dbReference>
<keyword evidence="8" id="KW-1185">Reference proteome</keyword>
<feature type="DNA-binding region" description="H-T-H motif" evidence="5">
    <location>
        <begin position="34"/>
        <end position="53"/>
    </location>
</feature>
<gene>
    <name evidence="7" type="ORF">DCO17_08340</name>
</gene>
<evidence type="ECO:0000313" key="7">
    <source>
        <dbReference type="EMBL" id="QKM65241.1"/>
    </source>
</evidence>
<dbReference type="InterPro" id="IPR050109">
    <property type="entry name" value="HTH-type_TetR-like_transc_reg"/>
</dbReference>
<evidence type="ECO:0000313" key="8">
    <source>
        <dbReference type="Proteomes" id="UP000503312"/>
    </source>
</evidence>
<keyword evidence="2" id="KW-0805">Transcription regulation</keyword>
<dbReference type="Proteomes" id="UP000503312">
    <property type="component" value="Chromosome"/>
</dbReference>
<dbReference type="InterPro" id="IPR001647">
    <property type="entry name" value="HTH_TetR"/>
</dbReference>
<dbReference type="KEGG" id="ptrp:DCO17_08340"/>
<feature type="domain" description="HTH tetR-type" evidence="6">
    <location>
        <begin position="11"/>
        <end position="71"/>
    </location>
</feature>
<dbReference type="PANTHER" id="PTHR30055:SF235">
    <property type="entry name" value="TRANSCRIPTIONAL REGULATORY PROTEIN"/>
    <property type="match status" value="1"/>
</dbReference>
<dbReference type="Gene3D" id="1.10.357.10">
    <property type="entry name" value="Tetracycline Repressor, domain 2"/>
    <property type="match status" value="1"/>
</dbReference>
<dbReference type="InterPro" id="IPR036271">
    <property type="entry name" value="Tet_transcr_reg_TetR-rel_C_sf"/>
</dbReference>
<keyword evidence="3 5" id="KW-0238">DNA-binding</keyword>
<evidence type="ECO:0000256" key="2">
    <source>
        <dbReference type="ARBA" id="ARBA00023015"/>
    </source>
</evidence>
<dbReference type="InterPro" id="IPR023772">
    <property type="entry name" value="DNA-bd_HTH_TetR-type_CS"/>
</dbReference>
<dbReference type="EMBL" id="CP028942">
    <property type="protein sequence ID" value="QKM65241.1"/>
    <property type="molecule type" value="Genomic_DNA"/>
</dbReference>
<dbReference type="GO" id="GO:0000976">
    <property type="term" value="F:transcription cis-regulatory region binding"/>
    <property type="evidence" value="ECO:0007669"/>
    <property type="project" value="TreeGrafter"/>
</dbReference>
<accession>A0A6M9PYC4</accession>
<evidence type="ECO:0000256" key="3">
    <source>
        <dbReference type="ARBA" id="ARBA00023125"/>
    </source>
</evidence>
<dbReference type="GO" id="GO:0003700">
    <property type="term" value="F:DNA-binding transcription factor activity"/>
    <property type="evidence" value="ECO:0007669"/>
    <property type="project" value="TreeGrafter"/>
</dbReference>
<dbReference type="RefSeq" id="WP_173956278.1">
    <property type="nucleotide sequence ID" value="NZ_CP028942.1"/>
</dbReference>
<dbReference type="InterPro" id="IPR009057">
    <property type="entry name" value="Homeodomain-like_sf"/>
</dbReference>
<proteinExistence type="predicted"/>
<dbReference type="PROSITE" id="PS50977">
    <property type="entry name" value="HTH_TETR_2"/>
    <property type="match status" value="1"/>
</dbReference>
<dbReference type="Pfam" id="PF00440">
    <property type="entry name" value="TetR_N"/>
    <property type="match status" value="1"/>
</dbReference>
<sequence>MTKKLRPHSSNTTALRLLDIAEVLFSEHGYAVTTVRDIAARAKVNQALINYHFQNKKGLFNAVFERRASIILEERNSLLNEAKARAKNKPVPLRELIYAFIYPPLRMASEDKGGKSFVKLQARLHNEPKSIENALRSKLYDKTSLRFMDELKLTLPKLSEESISWRLIFVMGLYLYVASNTGRIEVISKGRCKGGNLAQAIPEILDFCEQGFLAPPTQP</sequence>
<protein>
    <submittedName>
        <fullName evidence="7">TetR/AcrR family transcriptional regulator</fullName>
    </submittedName>
</protein>
<dbReference type="AlphaFoldDB" id="A0A6M9PYC4"/>
<dbReference type="InterPro" id="IPR041586">
    <property type="entry name" value="PsrA_TetR_C"/>
</dbReference>
<evidence type="ECO:0000256" key="5">
    <source>
        <dbReference type="PROSITE-ProRule" id="PRU00335"/>
    </source>
</evidence>
<evidence type="ECO:0000259" key="6">
    <source>
        <dbReference type="PROSITE" id="PS50977"/>
    </source>
</evidence>
<evidence type="ECO:0000256" key="4">
    <source>
        <dbReference type="ARBA" id="ARBA00023163"/>
    </source>
</evidence>
<dbReference type="Pfam" id="PF17939">
    <property type="entry name" value="TetR_C_30"/>
    <property type="match status" value="1"/>
</dbReference>
<keyword evidence="4" id="KW-0804">Transcription</keyword>
<keyword evidence="1" id="KW-0678">Repressor</keyword>
<dbReference type="PANTHER" id="PTHR30055">
    <property type="entry name" value="HTH-TYPE TRANSCRIPTIONAL REGULATOR RUTR"/>
    <property type="match status" value="1"/>
</dbReference>
<reference evidence="7 8" key="1">
    <citation type="submission" date="2018-04" db="EMBL/GenBank/DDBJ databases">
        <title>Polynucleobacter sp. UH21B genome.</title>
        <authorList>
            <person name="Hahn M.W."/>
        </authorList>
    </citation>
    <scope>NUCLEOTIDE SEQUENCE [LARGE SCALE GENOMIC DNA]</scope>
    <source>
        <strain evidence="7 8">MWH-UH21B</strain>
    </source>
</reference>
<dbReference type="SUPFAM" id="SSF46689">
    <property type="entry name" value="Homeodomain-like"/>
    <property type="match status" value="1"/>
</dbReference>
<name>A0A6M9PYC4_9BURK</name>
<organism evidence="7 8">
    <name type="scientific">Polynucleobacter tropicus</name>
    <dbReference type="NCBI Taxonomy" id="1743174"/>
    <lineage>
        <taxon>Bacteria</taxon>
        <taxon>Pseudomonadati</taxon>
        <taxon>Pseudomonadota</taxon>
        <taxon>Betaproteobacteria</taxon>
        <taxon>Burkholderiales</taxon>
        <taxon>Burkholderiaceae</taxon>
        <taxon>Polynucleobacter</taxon>
    </lineage>
</organism>
<evidence type="ECO:0000256" key="1">
    <source>
        <dbReference type="ARBA" id="ARBA00022491"/>
    </source>
</evidence>
<dbReference type="PROSITE" id="PS01081">
    <property type="entry name" value="HTH_TETR_1"/>
    <property type="match status" value="1"/>
</dbReference>
<dbReference type="SUPFAM" id="SSF48498">
    <property type="entry name" value="Tetracyclin repressor-like, C-terminal domain"/>
    <property type="match status" value="1"/>
</dbReference>